<keyword evidence="2" id="KW-1185">Reference proteome</keyword>
<accession>A0ABD1ZZ33</accession>
<dbReference type="AlphaFoldDB" id="A0ABD1ZZ33"/>
<protein>
    <submittedName>
        <fullName evidence="1">Transcription factor 12 isoform X17</fullName>
    </submittedName>
</protein>
<organism evidence="1 2">
    <name type="scientific">Vespula squamosa</name>
    <name type="common">Southern yellow jacket</name>
    <name type="synonym">Wasp</name>
    <dbReference type="NCBI Taxonomy" id="30214"/>
    <lineage>
        <taxon>Eukaryota</taxon>
        <taxon>Metazoa</taxon>
        <taxon>Ecdysozoa</taxon>
        <taxon>Arthropoda</taxon>
        <taxon>Hexapoda</taxon>
        <taxon>Insecta</taxon>
        <taxon>Pterygota</taxon>
        <taxon>Neoptera</taxon>
        <taxon>Endopterygota</taxon>
        <taxon>Hymenoptera</taxon>
        <taxon>Apocrita</taxon>
        <taxon>Aculeata</taxon>
        <taxon>Vespoidea</taxon>
        <taxon>Vespidae</taxon>
        <taxon>Vespinae</taxon>
        <taxon>Vespula</taxon>
    </lineage>
</organism>
<gene>
    <name evidence="1" type="ORF">V1478_016176</name>
</gene>
<evidence type="ECO:0000313" key="2">
    <source>
        <dbReference type="Proteomes" id="UP001607302"/>
    </source>
</evidence>
<dbReference type="Proteomes" id="UP001607302">
    <property type="component" value="Unassembled WGS sequence"/>
</dbReference>
<dbReference type="EMBL" id="JAUDFV010000157">
    <property type="protein sequence ID" value="KAL2713619.1"/>
    <property type="molecule type" value="Genomic_DNA"/>
</dbReference>
<reference evidence="1 2" key="1">
    <citation type="journal article" date="2024" name="Ann. Entomol. Soc. Am.">
        <title>Genomic analyses of the southern and eastern yellowjacket wasps (Hymenoptera: Vespidae) reveal evolutionary signatures of social life.</title>
        <authorList>
            <person name="Catto M.A."/>
            <person name="Caine P.B."/>
            <person name="Orr S.E."/>
            <person name="Hunt B.G."/>
            <person name="Goodisman M.A.D."/>
        </authorList>
    </citation>
    <scope>NUCLEOTIDE SEQUENCE [LARGE SCALE GENOMIC DNA]</scope>
    <source>
        <strain evidence="1">233</strain>
        <tissue evidence="1">Head and thorax</tissue>
    </source>
</reference>
<sequence length="380" mass="43773">MQSNTILRDVANTEKLMSNNNNNLNNNGSPGTTDIMFQMEDEGLTQLGSVFQSAYQSIVGGGPQNIPPFENAVRRRDNNDDDDDDDLQSLLRNVLELKWKIASIYLNDDTRQVLEISRRESSSSSSSVWSTPSDLRVHKYEFVSNGELDKPKCNDIIKWNKNGFLRCFLLFLRYWYKPIWTDFVKVLTSLVIVDICLLYSIDRHNNWHYIVIKYSNDNMLFNINTYLSKAKRRVGESIFFRPSSHNDEERKGNVVERLAKPVFDRAGEYNLVTLNLLLVKRKHILLPFNQFRDNRKVIGISTIGSFRLIIIGELSSDNLWLGLALVAARRNIIDRIVVVQNILDMGDVSCELFSIVRVIGRSGVFKFSFTLQGNKHFVYI</sequence>
<name>A0ABD1ZZ33_VESSQ</name>
<evidence type="ECO:0000313" key="1">
    <source>
        <dbReference type="EMBL" id="KAL2713619.1"/>
    </source>
</evidence>
<proteinExistence type="predicted"/>
<comment type="caution">
    <text evidence="1">The sequence shown here is derived from an EMBL/GenBank/DDBJ whole genome shotgun (WGS) entry which is preliminary data.</text>
</comment>